<reference evidence="2 3" key="1">
    <citation type="journal article" date="2017" name="Antonie Van Leeuwenhoek">
        <title>Rhizobium rhizosphaerae sp. nov., a novel species isolated from rice rhizosphere.</title>
        <authorList>
            <person name="Zhao J.J."/>
            <person name="Zhang J."/>
            <person name="Zhang R.J."/>
            <person name="Zhang C.W."/>
            <person name="Yin H.Q."/>
            <person name="Zhang X.X."/>
        </authorList>
    </citation>
    <scope>NUCLEOTIDE SEQUENCE [LARGE SCALE GENOMIC DNA]</scope>
    <source>
        <strain evidence="2 3">E3</strain>
    </source>
</reference>
<dbReference type="Gene3D" id="3.30.1490.300">
    <property type="match status" value="1"/>
</dbReference>
<dbReference type="InterPro" id="IPR050696">
    <property type="entry name" value="FtsA/MreB"/>
</dbReference>
<dbReference type="PANTHER" id="PTHR32432:SF3">
    <property type="entry name" value="ETHANOLAMINE UTILIZATION PROTEIN EUTJ"/>
    <property type="match status" value="1"/>
</dbReference>
<dbReference type="SMART" id="SM00842">
    <property type="entry name" value="FtsA"/>
    <property type="match status" value="1"/>
</dbReference>
<evidence type="ECO:0000313" key="3">
    <source>
        <dbReference type="Proteomes" id="UP000006334"/>
    </source>
</evidence>
<name>K6XWM6_9ALTE</name>
<dbReference type="PIRSF" id="PIRSF019169">
    <property type="entry name" value="PilM"/>
    <property type="match status" value="1"/>
</dbReference>
<dbReference type="Pfam" id="PF11104">
    <property type="entry name" value="PilM_2"/>
    <property type="match status" value="1"/>
</dbReference>
<evidence type="ECO:0000313" key="2">
    <source>
        <dbReference type="EMBL" id="GAC16066.1"/>
    </source>
</evidence>
<dbReference type="PANTHER" id="PTHR32432">
    <property type="entry name" value="CELL DIVISION PROTEIN FTSA-RELATED"/>
    <property type="match status" value="1"/>
</dbReference>
<dbReference type="AlphaFoldDB" id="K6XWM6"/>
<comment type="caution">
    <text evidence="2">The sequence shown here is derived from an EMBL/GenBank/DDBJ whole genome shotgun (WGS) entry which is preliminary data.</text>
</comment>
<feature type="domain" description="SHS2" evidence="1">
    <location>
        <begin position="12"/>
        <end position="179"/>
    </location>
</feature>
<proteinExistence type="predicted"/>
<organism evidence="2 3">
    <name type="scientific">Aliiglaciecola lipolytica E3</name>
    <dbReference type="NCBI Taxonomy" id="1127673"/>
    <lineage>
        <taxon>Bacteria</taxon>
        <taxon>Pseudomonadati</taxon>
        <taxon>Pseudomonadota</taxon>
        <taxon>Gammaproteobacteria</taxon>
        <taxon>Alteromonadales</taxon>
        <taxon>Alteromonadaceae</taxon>
        <taxon>Aliiglaciecola</taxon>
    </lineage>
</organism>
<sequence>MKQLFKKKASQMIGLDIGTRYIKAVLFEQEGSQIKVQSFACEQINGNAFADREIKDFDAVSNALKKVKLSLKSKKKDVVVAISGGSVLSKIVYMDPDQQDFELETQIEIESDSLIPYPLEEVYLDFEELGESKTHVGKVDVLLSAAHKDVVDSRITLLREVEFNPKVVDIESYALGNAIIEFADYPEDKPILCFNIGASQLQLCVVLNDRVIYSKEHSFGMNSLIQDLSIIHTLEKSETEQQLVNGDLPATWREDTFPIFLANLNQHISRAVQMYISSTGAERPEAMILSGGGANIEEIAAELEGELAIDVSIFNPFKDMQISEKAEQQGFHKVAPQLAIAAGLASRSFKPCHM</sequence>
<dbReference type="CDD" id="cd24049">
    <property type="entry name" value="ASKHA_NBD_PilM"/>
    <property type="match status" value="1"/>
</dbReference>
<evidence type="ECO:0000259" key="1">
    <source>
        <dbReference type="SMART" id="SM00842"/>
    </source>
</evidence>
<dbReference type="GO" id="GO:0051301">
    <property type="term" value="P:cell division"/>
    <property type="evidence" value="ECO:0007669"/>
    <property type="project" value="InterPro"/>
</dbReference>
<keyword evidence="3" id="KW-1185">Reference proteome</keyword>
<dbReference type="InterPro" id="IPR003494">
    <property type="entry name" value="SHS2_FtsA"/>
</dbReference>
<dbReference type="RefSeq" id="WP_008845869.1">
    <property type="nucleotide sequence ID" value="NZ_BAEN01000065.1"/>
</dbReference>
<dbReference type="EMBL" id="BAEN01000065">
    <property type="protein sequence ID" value="GAC16066.1"/>
    <property type="molecule type" value="Genomic_DNA"/>
</dbReference>
<dbReference type="Proteomes" id="UP000006334">
    <property type="component" value="Unassembled WGS sequence"/>
</dbReference>
<dbReference type="InterPro" id="IPR005883">
    <property type="entry name" value="PilM"/>
</dbReference>
<gene>
    <name evidence="2" type="primary">pilM</name>
    <name evidence="2" type="ORF">GLIP_3452</name>
</gene>
<dbReference type="STRING" id="1127673.GLIP_3452"/>
<dbReference type="SUPFAM" id="SSF53067">
    <property type="entry name" value="Actin-like ATPase domain"/>
    <property type="match status" value="2"/>
</dbReference>
<dbReference type="eggNOG" id="COG4972">
    <property type="taxonomic scope" value="Bacteria"/>
</dbReference>
<accession>K6XWM6</accession>
<dbReference type="NCBIfam" id="TIGR01175">
    <property type="entry name" value="pilM"/>
    <property type="match status" value="1"/>
</dbReference>
<protein>
    <submittedName>
        <fullName evidence="2">Type IV pilus assembly protein PilM</fullName>
    </submittedName>
</protein>
<dbReference type="Gene3D" id="3.30.420.40">
    <property type="match status" value="2"/>
</dbReference>
<dbReference type="InterPro" id="IPR043129">
    <property type="entry name" value="ATPase_NBD"/>
</dbReference>